<protein>
    <submittedName>
        <fullName evidence="2">Uncharacterized protein</fullName>
    </submittedName>
</protein>
<dbReference type="Proteomes" id="UP001596020">
    <property type="component" value="Unassembled WGS sequence"/>
</dbReference>
<dbReference type="RefSeq" id="WP_380077679.1">
    <property type="nucleotide sequence ID" value="NZ_JBHSGO010000044.1"/>
</dbReference>
<accession>A0ABV9K6C8</accession>
<keyword evidence="1" id="KW-0472">Membrane</keyword>
<organism evidence="2 3">
    <name type="scientific">Falsiporphyromonas endometrii</name>
    <dbReference type="NCBI Taxonomy" id="1387297"/>
    <lineage>
        <taxon>Bacteria</taxon>
        <taxon>Pseudomonadati</taxon>
        <taxon>Bacteroidota</taxon>
        <taxon>Bacteroidia</taxon>
        <taxon>Bacteroidales</taxon>
        <taxon>Porphyromonadaceae</taxon>
        <taxon>Falsiporphyromonas</taxon>
    </lineage>
</organism>
<evidence type="ECO:0000313" key="3">
    <source>
        <dbReference type="Proteomes" id="UP001596020"/>
    </source>
</evidence>
<evidence type="ECO:0000256" key="1">
    <source>
        <dbReference type="SAM" id="Phobius"/>
    </source>
</evidence>
<keyword evidence="1" id="KW-0812">Transmembrane</keyword>
<evidence type="ECO:0000313" key="2">
    <source>
        <dbReference type="EMBL" id="MFC4665493.1"/>
    </source>
</evidence>
<keyword evidence="3" id="KW-1185">Reference proteome</keyword>
<name>A0ABV9K6C8_9PORP</name>
<comment type="caution">
    <text evidence="2">The sequence shown here is derived from an EMBL/GenBank/DDBJ whole genome shotgun (WGS) entry which is preliminary data.</text>
</comment>
<dbReference type="EMBL" id="JBHSGO010000044">
    <property type="protein sequence ID" value="MFC4665493.1"/>
    <property type="molecule type" value="Genomic_DNA"/>
</dbReference>
<feature type="transmembrane region" description="Helical" evidence="1">
    <location>
        <begin position="6"/>
        <end position="24"/>
    </location>
</feature>
<sequence length="89" mass="9967">MEISILFTFLLMIVSLGGLLLRAGKICLVMDQKRDAFPGIKYDLANYFSLRAVKLVMREVCLLNAAALNADSKADQTTFIQLQNHKFEG</sequence>
<gene>
    <name evidence="2" type="ORF">ACFO3G_02525</name>
</gene>
<keyword evidence="1" id="KW-1133">Transmembrane helix</keyword>
<proteinExistence type="predicted"/>
<reference evidence="3" key="1">
    <citation type="journal article" date="2019" name="Int. J. Syst. Evol. Microbiol.">
        <title>The Global Catalogue of Microorganisms (GCM) 10K type strain sequencing project: providing services to taxonomists for standard genome sequencing and annotation.</title>
        <authorList>
            <consortium name="The Broad Institute Genomics Platform"/>
            <consortium name="The Broad Institute Genome Sequencing Center for Infectious Disease"/>
            <person name="Wu L."/>
            <person name="Ma J."/>
        </authorList>
    </citation>
    <scope>NUCLEOTIDE SEQUENCE [LARGE SCALE GENOMIC DNA]</scope>
    <source>
        <strain evidence="3">CGMCC 4.7357</strain>
    </source>
</reference>